<dbReference type="Pfam" id="PF12638">
    <property type="entry name" value="Staygreen"/>
    <property type="match status" value="1"/>
</dbReference>
<evidence type="ECO:0000313" key="3">
    <source>
        <dbReference type="EMBL" id="MDQ0268597.1"/>
    </source>
</evidence>
<dbReference type="PANTHER" id="PTHR31750:SF4">
    <property type="entry name" value="LP06106P"/>
    <property type="match status" value="1"/>
</dbReference>
<evidence type="ECO:0000256" key="1">
    <source>
        <dbReference type="ARBA" id="ARBA00022946"/>
    </source>
</evidence>
<comment type="caution">
    <text evidence="3">The sequence shown here is derived from an EMBL/GenBank/DDBJ whole genome shotgun (WGS) entry which is preliminary data.</text>
</comment>
<keyword evidence="4" id="KW-1185">Reference proteome</keyword>
<feature type="domain" description="Staygreen protein" evidence="2">
    <location>
        <begin position="3"/>
        <end position="149"/>
    </location>
</feature>
<name>A0ABU0ACR7_9BACI</name>
<protein>
    <recommendedName>
        <fullName evidence="2">Staygreen protein domain-containing protein</fullName>
    </recommendedName>
</protein>
<keyword evidence="1" id="KW-0809">Transit peptide</keyword>
<dbReference type="PANTHER" id="PTHR31750">
    <property type="entry name" value="PROTEIN STAY-GREEN 1, CHLOROPLASTIC-RELATED"/>
    <property type="match status" value="1"/>
</dbReference>
<gene>
    <name evidence="3" type="ORF">J2S17_000466</name>
</gene>
<accession>A0ABU0ACR7</accession>
<dbReference type="Proteomes" id="UP001238088">
    <property type="component" value="Unassembled WGS sequence"/>
</dbReference>
<dbReference type="EMBL" id="JAUSUB010000001">
    <property type="protein sequence ID" value="MDQ0268597.1"/>
    <property type="molecule type" value="Genomic_DNA"/>
</dbReference>
<proteinExistence type="predicted"/>
<organism evidence="3 4">
    <name type="scientific">Cytobacillus purgationiresistens</name>
    <dbReference type="NCBI Taxonomy" id="863449"/>
    <lineage>
        <taxon>Bacteria</taxon>
        <taxon>Bacillati</taxon>
        <taxon>Bacillota</taxon>
        <taxon>Bacilli</taxon>
        <taxon>Bacillales</taxon>
        <taxon>Bacillaceae</taxon>
        <taxon>Cytobacillus</taxon>
    </lineage>
</organism>
<evidence type="ECO:0000313" key="4">
    <source>
        <dbReference type="Proteomes" id="UP001238088"/>
    </source>
</evidence>
<reference evidence="3 4" key="1">
    <citation type="submission" date="2023-07" db="EMBL/GenBank/DDBJ databases">
        <title>Genomic Encyclopedia of Type Strains, Phase IV (KMG-IV): sequencing the most valuable type-strain genomes for metagenomic binning, comparative biology and taxonomic classification.</title>
        <authorList>
            <person name="Goeker M."/>
        </authorList>
    </citation>
    <scope>NUCLEOTIDE SEQUENCE [LARGE SCALE GENOMIC DNA]</scope>
    <source>
        <strain evidence="3 4">DSM 23494</strain>
    </source>
</reference>
<dbReference type="RefSeq" id="WP_307471467.1">
    <property type="nucleotide sequence ID" value="NZ_JAUSUB010000001.1"/>
</dbReference>
<evidence type="ECO:0000259" key="2">
    <source>
        <dbReference type="Pfam" id="PF12638"/>
    </source>
</evidence>
<dbReference type="InterPro" id="IPR024438">
    <property type="entry name" value="Staygreen"/>
</dbReference>
<sequence length="159" mass="18658">MNTFDQSNLKINFQAPATDFTPVEHRKYTLTQSDSSNDIFLTIGHNYDYEAIKPTQRDELLAEWIPQMGQYVLLGKVHISNGEFDEHFAKIRYMIYEREADLGLTAILFGDREFLSNYPWLLNSPIYVQFHSNYPEFNKLQYYGTARQFLNKSMHSANP</sequence>